<feature type="chain" id="PRO_5001602264" evidence="1">
    <location>
        <begin position="25"/>
        <end position="104"/>
    </location>
</feature>
<dbReference type="GO" id="GO:0009627">
    <property type="term" value="P:systemic acquired resistance"/>
    <property type="evidence" value="ECO:0007669"/>
    <property type="project" value="InterPro"/>
</dbReference>
<dbReference type="Gramene" id="EOY12182">
    <property type="protein sequence ID" value="EOY12182"/>
    <property type="gene ID" value="TCM_030757"/>
</dbReference>
<dbReference type="CDD" id="cd04660">
    <property type="entry name" value="nsLTP_like"/>
    <property type="match status" value="1"/>
</dbReference>
<reference evidence="3 4" key="1">
    <citation type="journal article" date="2013" name="Genome Biol.">
        <title>The genome sequence of the most widely cultivated cacao type and its use to identify candidate genes regulating pod color.</title>
        <authorList>
            <person name="Motamayor J.C."/>
            <person name="Mockaitis K."/>
            <person name="Schmutz J."/>
            <person name="Haiminen N."/>
            <person name="Iii D.L."/>
            <person name="Cornejo O."/>
            <person name="Findley S.D."/>
            <person name="Zheng P."/>
            <person name="Utro F."/>
            <person name="Royaert S."/>
            <person name="Saski C."/>
            <person name="Jenkins J."/>
            <person name="Podicheti R."/>
            <person name="Zhao M."/>
            <person name="Scheffler B.E."/>
            <person name="Stack J.C."/>
            <person name="Feltus F.A."/>
            <person name="Mustiga G.M."/>
            <person name="Amores F."/>
            <person name="Phillips W."/>
            <person name="Marelli J.P."/>
            <person name="May G.D."/>
            <person name="Shapiro H."/>
            <person name="Ma J."/>
            <person name="Bustamante C.D."/>
            <person name="Schnell R.J."/>
            <person name="Main D."/>
            <person name="Gilbert D."/>
            <person name="Parida L."/>
            <person name="Kuhn D.N."/>
        </authorList>
    </citation>
    <scope>NUCLEOTIDE SEQUENCE [LARGE SCALE GENOMIC DNA]</scope>
    <source>
        <strain evidence="4">cv. Matina 1-6</strain>
    </source>
</reference>
<dbReference type="HOGENOM" id="CLU_145659_0_0_1"/>
<dbReference type="InterPro" id="IPR044741">
    <property type="entry name" value="NsLTP-like"/>
</dbReference>
<name>A0A061F6A7_THECC</name>
<dbReference type="InterPro" id="IPR016140">
    <property type="entry name" value="Bifunc_inhib/LTP/seed_store"/>
</dbReference>
<evidence type="ECO:0000256" key="1">
    <source>
        <dbReference type="SAM" id="SignalP"/>
    </source>
</evidence>
<dbReference type="STRING" id="3641.A0A061F6A7"/>
<dbReference type="FunCoup" id="A0A061F6A7">
    <property type="interactions" value="67"/>
</dbReference>
<gene>
    <name evidence="3" type="ORF">TCM_030757</name>
</gene>
<dbReference type="OMA" id="SDKCCAA"/>
<dbReference type="AlphaFoldDB" id="A0A061F6A7"/>
<evidence type="ECO:0000313" key="4">
    <source>
        <dbReference type="Proteomes" id="UP000026915"/>
    </source>
</evidence>
<keyword evidence="1" id="KW-0732">Signal</keyword>
<keyword evidence="4" id="KW-1185">Reference proteome</keyword>
<dbReference type="InterPro" id="IPR036312">
    <property type="entry name" value="Bifun_inhib/LTP/seed_sf"/>
</dbReference>
<dbReference type="eggNOG" id="ENOG502S7QX">
    <property type="taxonomic scope" value="Eukaryota"/>
</dbReference>
<feature type="domain" description="Bifunctional inhibitor/plant lipid transfer protein/seed storage helical" evidence="2">
    <location>
        <begin position="32"/>
        <end position="102"/>
    </location>
</feature>
<proteinExistence type="predicted"/>
<feature type="signal peptide" evidence="1">
    <location>
        <begin position="1"/>
        <end position="24"/>
    </location>
</feature>
<dbReference type="SMART" id="SM00499">
    <property type="entry name" value="AAI"/>
    <property type="match status" value="1"/>
</dbReference>
<dbReference type="SUPFAM" id="SSF47699">
    <property type="entry name" value="Bifunctional inhibitor/lipid-transfer protein/seed storage 2S albumin"/>
    <property type="match status" value="1"/>
</dbReference>
<accession>A0A061F6A7</accession>
<dbReference type="EMBL" id="CM001885">
    <property type="protein sequence ID" value="EOY12182.1"/>
    <property type="molecule type" value="Genomic_DNA"/>
</dbReference>
<dbReference type="Pfam" id="PF14368">
    <property type="entry name" value="LTP_2"/>
    <property type="match status" value="1"/>
</dbReference>
<protein>
    <submittedName>
        <fullName evidence="3">Bifunctional inhibitor/lipid-transfer protein/seed storage 2S albumin superfamily protein, putative</fullName>
    </submittedName>
</protein>
<dbReference type="GO" id="GO:0005504">
    <property type="term" value="F:fatty acid binding"/>
    <property type="evidence" value="ECO:0007669"/>
    <property type="project" value="InterPro"/>
</dbReference>
<sequence length="104" mass="11298">MAMAGERLLVHCLAVMLLIALVEGTTNEPTVCNIALTKLNLCRPAVTGKYPPPPTKECCGLMKQANLTCLCKFKEALPAFEIDPARAFALPKKCNLRTPPQCKV</sequence>
<organism evidence="3 4">
    <name type="scientific">Theobroma cacao</name>
    <name type="common">Cacao</name>
    <name type="synonym">Cocoa</name>
    <dbReference type="NCBI Taxonomy" id="3641"/>
    <lineage>
        <taxon>Eukaryota</taxon>
        <taxon>Viridiplantae</taxon>
        <taxon>Streptophyta</taxon>
        <taxon>Embryophyta</taxon>
        <taxon>Tracheophyta</taxon>
        <taxon>Spermatophyta</taxon>
        <taxon>Magnoliopsida</taxon>
        <taxon>eudicotyledons</taxon>
        <taxon>Gunneridae</taxon>
        <taxon>Pentapetalae</taxon>
        <taxon>rosids</taxon>
        <taxon>malvids</taxon>
        <taxon>Malvales</taxon>
        <taxon>Malvaceae</taxon>
        <taxon>Byttnerioideae</taxon>
        <taxon>Theobroma</taxon>
    </lineage>
</organism>
<evidence type="ECO:0000313" key="3">
    <source>
        <dbReference type="EMBL" id="EOY12182.1"/>
    </source>
</evidence>
<dbReference type="Gene3D" id="1.10.110.10">
    <property type="entry name" value="Plant lipid-transfer and hydrophobic proteins"/>
    <property type="match status" value="1"/>
</dbReference>
<dbReference type="Proteomes" id="UP000026915">
    <property type="component" value="Chromosome 7"/>
</dbReference>
<evidence type="ECO:0000259" key="2">
    <source>
        <dbReference type="SMART" id="SM00499"/>
    </source>
</evidence>
<dbReference type="PANTHER" id="PTHR33122:SF43">
    <property type="entry name" value="BIFUNCTIONAL INHIBITOR_PLANT LIPID TRANSFER PROTEIN_SEED STORAGE HELICAL DOMAIN-CONTAINING PROTEIN"/>
    <property type="match status" value="1"/>
</dbReference>
<dbReference type="PANTHER" id="PTHR33122">
    <property type="entry name" value="LIPID BINDING PROTEIN-RELATED"/>
    <property type="match status" value="1"/>
</dbReference>
<dbReference type="InParanoid" id="A0A061F6A7"/>
<dbReference type="InterPro" id="IPR039265">
    <property type="entry name" value="DIR1-like"/>
</dbReference>